<proteinExistence type="predicted"/>
<organism evidence="3 4">
    <name type="scientific">Paenibacillus ferrarius</name>
    <dbReference type="NCBI Taxonomy" id="1469647"/>
    <lineage>
        <taxon>Bacteria</taxon>
        <taxon>Bacillati</taxon>
        <taxon>Bacillota</taxon>
        <taxon>Bacilli</taxon>
        <taxon>Bacillales</taxon>
        <taxon>Paenibacillaceae</taxon>
        <taxon>Paenibacillus</taxon>
    </lineage>
</organism>
<feature type="compositionally biased region" description="Polar residues" evidence="1">
    <location>
        <begin position="540"/>
        <end position="555"/>
    </location>
</feature>
<dbReference type="InterPro" id="IPR011990">
    <property type="entry name" value="TPR-like_helical_dom_sf"/>
</dbReference>
<dbReference type="SUPFAM" id="SSF81606">
    <property type="entry name" value="PP2C-like"/>
    <property type="match status" value="1"/>
</dbReference>
<sequence>MRKDNSKFKTSFISEEGTFVRNKEYFAFTEHDDLACWVIAQGLDSDTEMESAEMAVKAVIGKFIQKPKLSSRAMKSYLREAHDLLQVESRRVRRKASLTMIVTNYTTMIGAVAGNTRLYHFRNGRLLEKSKDQSLTQTMINAEKLPQDALDRHEERTNLLWYLGKRGEFNPSISRKVKLSDGDVLLLCTRGIWERVDGAEMLDALEEAKDPSDLVDTIEDVLLSKQTKVIPNYTVAAIYADKVYQEPPKNRWKLVKTIAMVLIPLILLGGGALYYKARAVKAKAEAVAAIFEHEKDGDVAVQDGNYPNAIKEYSEARNASIKVNDKLHMQLLTKKQRTAQLVVDGDAAFKEGDYTKALASYEKAQKEARSQGDYNVKDLEAQISKTTSFLEVANLIKQGDQKFQGQDYEGAKELYVKAKKKAAEAAFSNGEKELAGKIDNVDAKMAGVQKEKRQLDADKLEKKGDQSYAAQDFQQSVDAYAMAQEVYQEIGMLEKVLGVERKITKAQEKLNPPTPALPASSAAAEGTAAAPKLPNAAASQDASPDKGNNQEAGRK</sequence>
<name>A0A1V4H643_9BACL</name>
<comment type="caution">
    <text evidence="3">The sequence shown here is derived from an EMBL/GenBank/DDBJ whole genome shotgun (WGS) entry which is preliminary data.</text>
</comment>
<gene>
    <name evidence="3" type="ORF">BC351_14485</name>
</gene>
<dbReference type="EMBL" id="MBTG01000073">
    <property type="protein sequence ID" value="OPH46689.1"/>
    <property type="molecule type" value="Genomic_DNA"/>
</dbReference>
<dbReference type="AlphaFoldDB" id="A0A1V4H643"/>
<dbReference type="OrthoDB" id="9801841at2"/>
<dbReference type="SUPFAM" id="SSF48452">
    <property type="entry name" value="TPR-like"/>
    <property type="match status" value="1"/>
</dbReference>
<dbReference type="STRING" id="1469647.BC351_14485"/>
<keyword evidence="2" id="KW-1133">Transmembrane helix</keyword>
<keyword evidence="2" id="KW-0812">Transmembrane</keyword>
<accession>A0A1V4H643</accession>
<dbReference type="RefSeq" id="WP_144028708.1">
    <property type="nucleotide sequence ID" value="NZ_MBTG01000073.1"/>
</dbReference>
<dbReference type="Gene3D" id="3.60.40.10">
    <property type="entry name" value="PPM-type phosphatase domain"/>
    <property type="match status" value="1"/>
</dbReference>
<reference evidence="4" key="1">
    <citation type="submission" date="2016-07" db="EMBL/GenBank/DDBJ databases">
        <authorList>
            <person name="Florea S."/>
            <person name="Webb J.S."/>
            <person name="Jaromczyk J."/>
            <person name="Schardl C.L."/>
        </authorList>
    </citation>
    <scope>NUCLEOTIDE SEQUENCE [LARGE SCALE GENOMIC DNA]</scope>
    <source>
        <strain evidence="4">CY1</strain>
    </source>
</reference>
<evidence type="ECO:0000256" key="2">
    <source>
        <dbReference type="SAM" id="Phobius"/>
    </source>
</evidence>
<evidence type="ECO:0000313" key="3">
    <source>
        <dbReference type="EMBL" id="OPH46689.1"/>
    </source>
</evidence>
<keyword evidence="2" id="KW-0472">Membrane</keyword>
<feature type="region of interest" description="Disordered" evidence="1">
    <location>
        <begin position="507"/>
        <end position="555"/>
    </location>
</feature>
<feature type="transmembrane region" description="Helical" evidence="2">
    <location>
        <begin position="254"/>
        <end position="275"/>
    </location>
</feature>
<keyword evidence="4" id="KW-1185">Reference proteome</keyword>
<evidence type="ECO:0000313" key="4">
    <source>
        <dbReference type="Proteomes" id="UP000190626"/>
    </source>
</evidence>
<feature type="compositionally biased region" description="Low complexity" evidence="1">
    <location>
        <begin position="517"/>
        <end position="538"/>
    </location>
</feature>
<dbReference type="InterPro" id="IPR036457">
    <property type="entry name" value="PPM-type-like_dom_sf"/>
</dbReference>
<evidence type="ECO:0000256" key="1">
    <source>
        <dbReference type="SAM" id="MobiDB-lite"/>
    </source>
</evidence>
<protein>
    <submittedName>
        <fullName evidence="3">Serine/threonine protein phosphatase</fullName>
    </submittedName>
</protein>
<dbReference type="Proteomes" id="UP000190626">
    <property type="component" value="Unassembled WGS sequence"/>
</dbReference>
<dbReference type="Gene3D" id="1.25.40.10">
    <property type="entry name" value="Tetratricopeptide repeat domain"/>
    <property type="match status" value="1"/>
</dbReference>